<dbReference type="OrthoDB" id="9808984at2"/>
<evidence type="ECO:0000256" key="2">
    <source>
        <dbReference type="ARBA" id="ARBA00012707"/>
    </source>
</evidence>
<dbReference type="Gene3D" id="3.40.50.10750">
    <property type="entry name" value="Isocitrate/Isopropylmalate dehydrogenase-like"/>
    <property type="match status" value="1"/>
</dbReference>
<dbReference type="PIRSF" id="PIRSF000428">
    <property type="entry name" value="P_Ac_trans"/>
    <property type="match status" value="1"/>
</dbReference>
<evidence type="ECO:0000313" key="7">
    <source>
        <dbReference type="Proteomes" id="UP000305675"/>
    </source>
</evidence>
<dbReference type="Proteomes" id="UP000305675">
    <property type="component" value="Unassembled WGS sequence"/>
</dbReference>
<dbReference type="Pfam" id="PF01515">
    <property type="entry name" value="PTA_PTB"/>
    <property type="match status" value="1"/>
</dbReference>
<name>A0A4V5NWC5_9GAMM</name>
<dbReference type="InterPro" id="IPR004614">
    <property type="entry name" value="P_AcTrfase"/>
</dbReference>
<dbReference type="InterPro" id="IPR042113">
    <property type="entry name" value="P_AcTrfase_dom1"/>
</dbReference>
<dbReference type="PANTHER" id="PTHR43356">
    <property type="entry name" value="PHOSPHATE ACETYLTRANSFERASE"/>
    <property type="match status" value="1"/>
</dbReference>
<dbReference type="NCBIfam" id="NF007233">
    <property type="entry name" value="PRK09653.1"/>
    <property type="match status" value="1"/>
</dbReference>
<proteinExistence type="inferred from homology"/>
<dbReference type="InterPro" id="IPR050500">
    <property type="entry name" value="Phos_Acetyltrans/Butyryltrans"/>
</dbReference>
<evidence type="ECO:0000256" key="3">
    <source>
        <dbReference type="ARBA" id="ARBA00022679"/>
    </source>
</evidence>
<dbReference type="InterPro" id="IPR042112">
    <property type="entry name" value="P_AcTrfase_dom2"/>
</dbReference>
<organism evidence="6 7">
    <name type="scientific">Ferrimonas aestuarii</name>
    <dbReference type="NCBI Taxonomy" id="2569539"/>
    <lineage>
        <taxon>Bacteria</taxon>
        <taxon>Pseudomonadati</taxon>
        <taxon>Pseudomonadota</taxon>
        <taxon>Gammaproteobacteria</taxon>
        <taxon>Alteromonadales</taxon>
        <taxon>Ferrimonadaceae</taxon>
        <taxon>Ferrimonas</taxon>
    </lineage>
</organism>
<dbReference type="AlphaFoldDB" id="A0A4V5NWC5"/>
<dbReference type="Gene3D" id="3.40.50.10950">
    <property type="match status" value="1"/>
</dbReference>
<dbReference type="InterPro" id="IPR012147">
    <property type="entry name" value="P_Ac_Bu_trans"/>
</dbReference>
<dbReference type="NCBIfam" id="TIGR00651">
    <property type="entry name" value="pta"/>
    <property type="match status" value="1"/>
</dbReference>
<dbReference type="EC" id="2.3.1.8" evidence="2"/>
<keyword evidence="7" id="KW-1185">Reference proteome</keyword>
<accession>A0A4V5NWC5</accession>
<keyword evidence="4 6" id="KW-0012">Acyltransferase</keyword>
<sequence length="325" mass="34438">MELLEQCRANCKRNPKRIVYPDCSDVRLLHAANDLKMQGLAEPILLGSPFELRDRAHNSGIAVPSLTVLAPQSSGCFEEMVDLYVAKQRKPLAREQAVERLSQPLNFAMMMVDQGYADICIAGNLSTTGDVIRAAIRAIGVAPDSSTVSSFFLMLSPDGQQTFAFADAGVVPMPTESQLADIAIDTAANFHKATGITPRVAMLSFSTKGSAAHAEVTKVQAATQLVRERAPDLIVDGEVQFDAALVPAVAAKKMPGSPLAEGANVFIFPSLNAGNIAYKVAQRLGGFIALGPMLQGLNGAVHDLSRGCSADDIVDISVLASNLCN</sequence>
<dbReference type="GO" id="GO:0008959">
    <property type="term" value="F:phosphate acetyltransferase activity"/>
    <property type="evidence" value="ECO:0007669"/>
    <property type="project" value="UniProtKB-EC"/>
</dbReference>
<protein>
    <recommendedName>
        <fullName evidence="2">phosphate acetyltransferase</fullName>
        <ecNumber evidence="2">2.3.1.8</ecNumber>
    </recommendedName>
</protein>
<comment type="caution">
    <text evidence="6">The sequence shown here is derived from an EMBL/GenBank/DDBJ whole genome shotgun (WGS) entry which is preliminary data.</text>
</comment>
<dbReference type="SUPFAM" id="SSF53659">
    <property type="entry name" value="Isocitrate/Isopropylmalate dehydrogenase-like"/>
    <property type="match status" value="1"/>
</dbReference>
<evidence type="ECO:0000256" key="4">
    <source>
        <dbReference type="ARBA" id="ARBA00023315"/>
    </source>
</evidence>
<evidence type="ECO:0000256" key="1">
    <source>
        <dbReference type="ARBA" id="ARBA00005656"/>
    </source>
</evidence>
<reference evidence="6 7" key="1">
    <citation type="submission" date="2019-04" db="EMBL/GenBank/DDBJ databases">
        <authorList>
            <person name="Hwang J.C."/>
        </authorList>
    </citation>
    <scope>NUCLEOTIDE SEQUENCE [LARGE SCALE GENOMIC DNA]</scope>
    <source>
        <strain evidence="6 7">IMCC35002</strain>
    </source>
</reference>
<dbReference type="EMBL" id="SWCJ01000003">
    <property type="protein sequence ID" value="TKB56574.1"/>
    <property type="molecule type" value="Genomic_DNA"/>
</dbReference>
<dbReference type="InterPro" id="IPR002505">
    <property type="entry name" value="PTA_PTB"/>
</dbReference>
<gene>
    <name evidence="6" type="primary">pta</name>
    <name evidence="6" type="ORF">FCL42_05425</name>
</gene>
<dbReference type="PANTHER" id="PTHR43356:SF1">
    <property type="entry name" value="PHOSPHATE ACETYLTRANSFERASE EUTD"/>
    <property type="match status" value="1"/>
</dbReference>
<evidence type="ECO:0000259" key="5">
    <source>
        <dbReference type="Pfam" id="PF01515"/>
    </source>
</evidence>
<keyword evidence="3 6" id="KW-0808">Transferase</keyword>
<dbReference type="RefSeq" id="WP_136862378.1">
    <property type="nucleotide sequence ID" value="NZ_SWCJ01000003.1"/>
</dbReference>
<feature type="domain" description="Phosphate acetyl/butaryl transferase" evidence="5">
    <location>
        <begin position="3"/>
        <end position="320"/>
    </location>
</feature>
<comment type="similarity">
    <text evidence="1">Belongs to the phosphate acetyltransferase and butyryltransferase family.</text>
</comment>
<evidence type="ECO:0000313" key="6">
    <source>
        <dbReference type="EMBL" id="TKB56574.1"/>
    </source>
</evidence>